<reference evidence="2" key="1">
    <citation type="submission" date="2021-03" db="EMBL/GenBank/DDBJ databases">
        <title>Draft genome sequence of rust myrtle Austropuccinia psidii MF-1, a brazilian biotype.</title>
        <authorList>
            <person name="Quecine M.C."/>
            <person name="Pachon D.M.R."/>
            <person name="Bonatelli M.L."/>
            <person name="Correr F.H."/>
            <person name="Franceschini L.M."/>
            <person name="Leite T.F."/>
            <person name="Margarido G.R.A."/>
            <person name="Almeida C.A."/>
            <person name="Ferrarezi J.A."/>
            <person name="Labate C.A."/>
        </authorList>
    </citation>
    <scope>NUCLEOTIDE SEQUENCE</scope>
    <source>
        <strain evidence="2">MF-1</strain>
    </source>
</reference>
<proteinExistence type="predicted"/>
<evidence type="ECO:0000256" key="1">
    <source>
        <dbReference type="SAM" id="MobiDB-lite"/>
    </source>
</evidence>
<comment type="caution">
    <text evidence="2">The sequence shown here is derived from an EMBL/GenBank/DDBJ whole genome shotgun (WGS) entry which is preliminary data.</text>
</comment>
<accession>A0A9Q3FIF1</accession>
<evidence type="ECO:0000313" key="3">
    <source>
        <dbReference type="Proteomes" id="UP000765509"/>
    </source>
</evidence>
<dbReference type="AlphaFoldDB" id="A0A9Q3FIF1"/>
<protein>
    <submittedName>
        <fullName evidence="2">Uncharacterized protein</fullName>
    </submittedName>
</protein>
<organism evidence="2 3">
    <name type="scientific">Austropuccinia psidii MF-1</name>
    <dbReference type="NCBI Taxonomy" id="1389203"/>
    <lineage>
        <taxon>Eukaryota</taxon>
        <taxon>Fungi</taxon>
        <taxon>Dikarya</taxon>
        <taxon>Basidiomycota</taxon>
        <taxon>Pucciniomycotina</taxon>
        <taxon>Pucciniomycetes</taxon>
        <taxon>Pucciniales</taxon>
        <taxon>Sphaerophragmiaceae</taxon>
        <taxon>Austropuccinia</taxon>
    </lineage>
</organism>
<evidence type="ECO:0000313" key="2">
    <source>
        <dbReference type="EMBL" id="MBW0537906.1"/>
    </source>
</evidence>
<dbReference type="Proteomes" id="UP000765509">
    <property type="component" value="Unassembled WGS sequence"/>
</dbReference>
<gene>
    <name evidence="2" type="ORF">O181_077621</name>
</gene>
<dbReference type="EMBL" id="AVOT02042500">
    <property type="protein sequence ID" value="MBW0537906.1"/>
    <property type="molecule type" value="Genomic_DNA"/>
</dbReference>
<keyword evidence="3" id="KW-1185">Reference proteome</keyword>
<name>A0A9Q3FIF1_9BASI</name>
<sequence>MSSSKPHKYHSGSVHVSDSESSIEYVQTQSPMSPNIPLKAPIASSMNVSCFNIDVGIQLLKGQALGQSQIFLSPQFPQIPLIHKCMFLRGQEAHLKSHQRLISNENFHVTSSLILVGIQSRPRNPLGKICNLKARQSYLRRQSKIKSLPLVHKEKVTGLHYPYASKPRTAHASSSSKEIVDDEDDNMSPNHSETNDELRRDNFMAHEEGTQSNSEFTHPQMPLSQSILEQSKIRQQSKQAFKAHNVAKHASQKEQQRWLKAEVPENVHGMRSAVNAHCPFLLKVRDKDFSSLPAPPSTEKREIVIQVSCHLGYVPKDFFNETSTQFQSQGFQIYCKNEYHKVGLK</sequence>
<feature type="region of interest" description="Disordered" evidence="1">
    <location>
        <begin position="165"/>
        <end position="201"/>
    </location>
</feature>